<dbReference type="Proteomes" id="UP000245974">
    <property type="component" value="Unassembled WGS sequence"/>
</dbReference>
<organism evidence="2 3">
    <name type="scientific">Acinetobacter stercoris</name>
    <dbReference type="NCBI Taxonomy" id="2126983"/>
    <lineage>
        <taxon>Bacteria</taxon>
        <taxon>Pseudomonadati</taxon>
        <taxon>Pseudomonadota</taxon>
        <taxon>Gammaproteobacteria</taxon>
        <taxon>Moraxellales</taxon>
        <taxon>Moraxellaceae</taxon>
        <taxon>Acinetobacter</taxon>
    </lineage>
</organism>
<protein>
    <submittedName>
        <fullName evidence="2">Uncharacterized protein</fullName>
    </submittedName>
</protein>
<keyword evidence="3" id="KW-1185">Reference proteome</keyword>
<dbReference type="RefSeq" id="WP_121973928.1">
    <property type="nucleotide sequence ID" value="NZ_OOGT01000060.1"/>
</dbReference>
<keyword evidence="1" id="KW-0732">Signal</keyword>
<name>A0A2U3MYD6_9GAMM</name>
<dbReference type="EMBL" id="OOGT01000060">
    <property type="protein sequence ID" value="SPL70456.1"/>
    <property type="molecule type" value="Genomic_DNA"/>
</dbReference>
<evidence type="ECO:0000256" key="1">
    <source>
        <dbReference type="SAM" id="SignalP"/>
    </source>
</evidence>
<accession>A0A2U3MYD6</accession>
<evidence type="ECO:0000313" key="3">
    <source>
        <dbReference type="Proteomes" id="UP000245974"/>
    </source>
</evidence>
<sequence>MKKILLTSLLLINSYTFADALNVTQQKDVQHVIDLFKKRDISEIAQSVNYPLKREQPVPDIKNATEMKARFNQVFDRKLSQQIANSKLSQWQSMGWRGVMLDDGIIWLDGNKITAVNYSSLAEQQLKKQLISGQKQKLYPALKNFKTPEFQFKTAKFLVRIDAMSNGTYRYASWAEKQSQTDKPDLILNNGTLVMDGSGGNHHYVFKSGNYQYIVYRNLPGTINTPEISLEVSKNSKQILKQNGQIIK</sequence>
<dbReference type="AlphaFoldDB" id="A0A2U3MYD6"/>
<dbReference type="InParanoid" id="A0A2U3MYD6"/>
<evidence type="ECO:0000313" key="2">
    <source>
        <dbReference type="EMBL" id="SPL70456.1"/>
    </source>
</evidence>
<gene>
    <name evidence="2" type="ORF">KPC_1634</name>
</gene>
<feature type="signal peptide" evidence="1">
    <location>
        <begin position="1"/>
        <end position="18"/>
    </location>
</feature>
<proteinExistence type="predicted"/>
<dbReference type="OrthoDB" id="7433394at2"/>
<reference evidence="3" key="1">
    <citation type="submission" date="2018-03" db="EMBL/GenBank/DDBJ databases">
        <authorList>
            <person name="Blom J."/>
        </authorList>
    </citation>
    <scope>NUCLEOTIDE SEQUENCE [LARGE SCALE GENOMIC DNA]</scope>
    <source>
        <strain evidence="3">KPC-SM-21</strain>
    </source>
</reference>
<feature type="chain" id="PRO_5015496239" evidence="1">
    <location>
        <begin position="19"/>
        <end position="248"/>
    </location>
</feature>